<dbReference type="EMBL" id="BGZK01001305">
    <property type="protein sequence ID" value="GBP76818.1"/>
    <property type="molecule type" value="Genomic_DNA"/>
</dbReference>
<proteinExistence type="predicted"/>
<dbReference type="AlphaFoldDB" id="A0A4C1YL14"/>
<name>A0A4C1YL14_EUMVA</name>
<reference evidence="1 2" key="1">
    <citation type="journal article" date="2019" name="Commun. Biol.">
        <title>The bagworm genome reveals a unique fibroin gene that provides high tensile strength.</title>
        <authorList>
            <person name="Kono N."/>
            <person name="Nakamura H."/>
            <person name="Ohtoshi R."/>
            <person name="Tomita M."/>
            <person name="Numata K."/>
            <person name="Arakawa K."/>
        </authorList>
    </citation>
    <scope>NUCLEOTIDE SEQUENCE [LARGE SCALE GENOMIC DNA]</scope>
</reference>
<evidence type="ECO:0000313" key="2">
    <source>
        <dbReference type="Proteomes" id="UP000299102"/>
    </source>
</evidence>
<gene>
    <name evidence="1" type="ORF">EVAR_42669_1</name>
</gene>
<sequence>MLTCFTALEAVRNYLKKTPVPRIRIQSIRMPKKISPGSRAEAGRLYKNYSEPPRHDTAQIMIITLEPPSCAEETVEKVKIPILRLGIDCAKPRLPPLIFGNFPGTRRCWRETERALPTSASGNWFKRFQTCSFDVKDDPRSRRPARDKFHAILEEVKQDQHISSYDIAQELSGAIPAPLASQPGAKALM</sequence>
<protein>
    <submittedName>
        <fullName evidence="1">Uncharacterized protein</fullName>
    </submittedName>
</protein>
<accession>A0A4C1YL14</accession>
<dbReference type="Proteomes" id="UP000299102">
    <property type="component" value="Unassembled WGS sequence"/>
</dbReference>
<organism evidence="1 2">
    <name type="scientific">Eumeta variegata</name>
    <name type="common">Bagworm moth</name>
    <name type="synonym">Eumeta japonica</name>
    <dbReference type="NCBI Taxonomy" id="151549"/>
    <lineage>
        <taxon>Eukaryota</taxon>
        <taxon>Metazoa</taxon>
        <taxon>Ecdysozoa</taxon>
        <taxon>Arthropoda</taxon>
        <taxon>Hexapoda</taxon>
        <taxon>Insecta</taxon>
        <taxon>Pterygota</taxon>
        <taxon>Neoptera</taxon>
        <taxon>Endopterygota</taxon>
        <taxon>Lepidoptera</taxon>
        <taxon>Glossata</taxon>
        <taxon>Ditrysia</taxon>
        <taxon>Tineoidea</taxon>
        <taxon>Psychidae</taxon>
        <taxon>Oiketicinae</taxon>
        <taxon>Eumeta</taxon>
    </lineage>
</organism>
<evidence type="ECO:0000313" key="1">
    <source>
        <dbReference type="EMBL" id="GBP76818.1"/>
    </source>
</evidence>
<dbReference type="OrthoDB" id="6924958at2759"/>
<comment type="caution">
    <text evidence="1">The sequence shown here is derived from an EMBL/GenBank/DDBJ whole genome shotgun (WGS) entry which is preliminary data.</text>
</comment>
<keyword evidence="2" id="KW-1185">Reference proteome</keyword>